<evidence type="ECO:0000313" key="2">
    <source>
        <dbReference type="Proteomes" id="UP000606786"/>
    </source>
</evidence>
<dbReference type="EMBL" id="CAJHJT010000056">
    <property type="protein sequence ID" value="CAD7013962.1"/>
    <property type="molecule type" value="Genomic_DNA"/>
</dbReference>
<gene>
    <name evidence="1" type="ORF">CCAP1982_LOCUS21971</name>
</gene>
<reference evidence="1" key="1">
    <citation type="submission" date="2020-11" db="EMBL/GenBank/DDBJ databases">
        <authorList>
            <person name="Whitehead M."/>
        </authorList>
    </citation>
    <scope>NUCLEOTIDE SEQUENCE</scope>
    <source>
        <strain evidence="1">EGII</strain>
    </source>
</reference>
<dbReference type="AlphaFoldDB" id="A0A811VIN0"/>
<proteinExistence type="predicted"/>
<evidence type="ECO:0000313" key="1">
    <source>
        <dbReference type="EMBL" id="CAD7013962.1"/>
    </source>
</evidence>
<sequence length="100" mass="11260">MHWHIVESGHIVSVKKITTKGSSLYSPTSDAININTNNDIDWNMHSQQQQWVLKILPIIIALIGGKADNISNAISSNIGEKETNLRGQQTVRWIVSVWRL</sequence>
<name>A0A811VIN0_CERCA</name>
<accession>A0A811VIN0</accession>
<dbReference type="Proteomes" id="UP000606786">
    <property type="component" value="Unassembled WGS sequence"/>
</dbReference>
<protein>
    <submittedName>
        <fullName evidence="1">(Mediterranean fruit fly) hypothetical protein</fullName>
    </submittedName>
</protein>
<organism evidence="1 2">
    <name type="scientific">Ceratitis capitata</name>
    <name type="common">Mediterranean fruit fly</name>
    <name type="synonym">Tephritis capitata</name>
    <dbReference type="NCBI Taxonomy" id="7213"/>
    <lineage>
        <taxon>Eukaryota</taxon>
        <taxon>Metazoa</taxon>
        <taxon>Ecdysozoa</taxon>
        <taxon>Arthropoda</taxon>
        <taxon>Hexapoda</taxon>
        <taxon>Insecta</taxon>
        <taxon>Pterygota</taxon>
        <taxon>Neoptera</taxon>
        <taxon>Endopterygota</taxon>
        <taxon>Diptera</taxon>
        <taxon>Brachycera</taxon>
        <taxon>Muscomorpha</taxon>
        <taxon>Tephritoidea</taxon>
        <taxon>Tephritidae</taxon>
        <taxon>Ceratitis</taxon>
        <taxon>Ceratitis</taxon>
    </lineage>
</organism>
<comment type="caution">
    <text evidence="1">The sequence shown here is derived from an EMBL/GenBank/DDBJ whole genome shotgun (WGS) entry which is preliminary data.</text>
</comment>
<keyword evidence="2" id="KW-1185">Reference proteome</keyword>